<organism evidence="1 2">
    <name type="scientific">Variola virus</name>
    <dbReference type="NCBI Taxonomy" id="10255"/>
    <lineage>
        <taxon>Viruses</taxon>
        <taxon>Varidnaviria</taxon>
        <taxon>Bamfordvirae</taxon>
        <taxon>Nucleocytoviricota</taxon>
        <taxon>Pokkesviricetes</taxon>
        <taxon>Chitovirales</taxon>
        <taxon>Poxviridae</taxon>
        <taxon>Chordopoxvirinae</taxon>
        <taxon>Orthopoxvirus</taxon>
        <taxon>Orthopoxvirus variola</taxon>
    </lineage>
</organism>
<dbReference type="Gene3D" id="2.120.10.80">
    <property type="entry name" value="Kelch-type beta propeller"/>
    <property type="match status" value="1"/>
</dbReference>
<proteinExistence type="predicted"/>
<protein>
    <submittedName>
        <fullName evidence="1">Kelch-like protein</fullName>
    </submittedName>
</protein>
<dbReference type="Proteomes" id="UP000098436">
    <property type="component" value="Segment"/>
</dbReference>
<dbReference type="InterPro" id="IPR006652">
    <property type="entry name" value="Kelch_1"/>
</dbReference>
<evidence type="ECO:0000313" key="1">
    <source>
        <dbReference type="EMBL" id="ABF27015.1"/>
    </source>
</evidence>
<reference evidence="1 2" key="1">
    <citation type="journal article" date="2006" name="Science">
        <title>Genome sequence diversity and clues to the evolution of variola (smallpox) virus.</title>
        <authorList>
            <person name="Esposito J.J."/>
            <person name="Sammons S.A."/>
            <person name="Frace A.M."/>
            <person name="Osborne J.D."/>
            <person name="Olsen-Rasmussen M."/>
            <person name="Zhang M."/>
            <person name="Govil D."/>
            <person name="Damon I.K."/>
            <person name="Kline R."/>
            <person name="Laker M."/>
            <person name="Li Y."/>
            <person name="Smith G.L."/>
            <person name="Meyer H."/>
            <person name="LeDuc J.W."/>
            <person name="Wohlhueter R.M."/>
        </authorList>
    </citation>
    <scope>NUCLEOTIDE SEQUENCE [LARGE SCALE GENOMIC DNA]</scope>
    <source>
        <strain evidence="1">Sierra Leone 1969</strain>
    </source>
</reference>
<sequence>MPSLLKPRCNPAMASINNVMYVIGGHSETDTTTEYLLPNHDQ</sequence>
<name>Q0NBP1_VARV</name>
<dbReference type="Pfam" id="PF01344">
    <property type="entry name" value="Kelch_1"/>
    <property type="match status" value="1"/>
</dbReference>
<gene>
    <name evidence="1" type="ORF">VARV_SLN68_258_030</name>
</gene>
<evidence type="ECO:0000313" key="2">
    <source>
        <dbReference type="Proteomes" id="UP000098436"/>
    </source>
</evidence>
<dbReference type="SUPFAM" id="SSF117281">
    <property type="entry name" value="Kelch motif"/>
    <property type="match status" value="1"/>
</dbReference>
<dbReference type="EMBL" id="DQ441437">
    <property type="protein sequence ID" value="ABF27015.1"/>
    <property type="molecule type" value="Genomic_DNA"/>
</dbReference>
<dbReference type="InterPro" id="IPR015915">
    <property type="entry name" value="Kelch-typ_b-propeller"/>
</dbReference>
<accession>Q0NBP1</accession>
<organismHost>
    <name type="scientific">Homo sapiens</name>
    <name type="common">Human</name>
    <dbReference type="NCBI Taxonomy" id="9606"/>
</organismHost>